<reference evidence="2" key="1">
    <citation type="journal article" date="2014" name="BMC Genomics">
        <title>Genome sequencing of two Neorhizobium galegae strains reveals a noeT gene responsible for the unusual acetylation of the nodulation factors.</title>
        <authorList>
            <person name="Osterman J."/>
            <person name="Marsh J."/>
            <person name="Laine P.K."/>
            <person name="Zeng Z."/>
            <person name="Alatalo E."/>
            <person name="Sullivan J.T."/>
            <person name="Young J.P."/>
            <person name="Thomas-Oates J."/>
            <person name="Paulin L."/>
            <person name="Lindstrom K."/>
        </authorList>
    </citation>
    <scope>NUCLEOTIDE SEQUENCE [LARGE SCALE GENOMIC DNA]</scope>
    <source>
        <strain evidence="2">HAMBI 1141</strain>
    </source>
</reference>
<evidence type="ECO:0000313" key="1">
    <source>
        <dbReference type="EMBL" id="CDN52536.1"/>
    </source>
</evidence>
<evidence type="ECO:0000313" key="2">
    <source>
        <dbReference type="Proteomes" id="UP000028186"/>
    </source>
</evidence>
<gene>
    <name evidence="1" type="ORF">RG1141_CH01710</name>
</gene>
<organism evidence="1 2">
    <name type="scientific">Neorhizobium galegae bv. officinalis bv. officinalis str. HAMBI 1141</name>
    <dbReference type="NCBI Taxonomy" id="1028801"/>
    <lineage>
        <taxon>Bacteria</taxon>
        <taxon>Pseudomonadati</taxon>
        <taxon>Pseudomonadota</taxon>
        <taxon>Alphaproteobacteria</taxon>
        <taxon>Hyphomicrobiales</taxon>
        <taxon>Rhizobiaceae</taxon>
        <taxon>Rhizobium/Agrobacterium group</taxon>
        <taxon>Neorhizobium</taxon>
    </lineage>
</organism>
<protein>
    <submittedName>
        <fullName evidence="1">Uncharacterized protein</fullName>
    </submittedName>
</protein>
<dbReference type="KEGG" id="ngl:RG1141_CH01710"/>
<sequence length="94" mass="10836">MTDNDRSKWDFRSENDLKADTLYDWGVATIVHHVVLRVGYAKSQAELDKARRQNRSPNQIQVMMSPKAARELADQLHRYATALEATVPPKDRQN</sequence>
<proteinExistence type="predicted"/>
<dbReference type="HOGENOM" id="CLU_2383172_0_0_5"/>
<dbReference type="AlphaFoldDB" id="A0A068T3C8"/>
<accession>A0A068T3C8</accession>
<dbReference type="Proteomes" id="UP000028186">
    <property type="component" value="Chromosome I"/>
</dbReference>
<dbReference type="EMBL" id="HG938355">
    <property type="protein sequence ID" value="CDN52536.1"/>
    <property type="molecule type" value="Genomic_DNA"/>
</dbReference>
<name>A0A068T3C8_NEOGA</name>
<dbReference type="eggNOG" id="ENOG5032FMB">
    <property type="taxonomic scope" value="Bacteria"/>
</dbReference>